<evidence type="ECO:0000256" key="3">
    <source>
        <dbReference type="ARBA" id="ARBA00022670"/>
    </source>
</evidence>
<dbReference type="CDD" id="cd01086">
    <property type="entry name" value="MetAP1"/>
    <property type="match status" value="1"/>
</dbReference>
<dbReference type="STRING" id="653733.Selin_1536"/>
<keyword evidence="2 6" id="KW-0031">Aminopeptidase</keyword>
<sequence>MSTRSATGLKLYTLEEIESISQAARIAATVLRDIEQQIKPGIDTETIDALCAQMIADHGATAAPLNYKGFPKSVCTSINNVICHGIPSTGEVLKDGDIINVDITAIYRGYYGDTSRTFCVGEVPNPVRLFVERVEKAMDKGIEAVMAGKPFTVIGDAIEKYVRRFGYSVVRDYCGHGIGESFHEEPAVLHYSSNSPSHILQNGMVFTIEPMVNQSKNWRSVLDKNDGWTARTADGALSAQFEHTIAVVDGRAKVLSHAH</sequence>
<comment type="similarity">
    <text evidence="6">Belongs to the peptidase M24A family. Methionine aminopeptidase type 1 subfamily.</text>
</comment>
<evidence type="ECO:0000313" key="10">
    <source>
        <dbReference type="Proteomes" id="UP000002572"/>
    </source>
</evidence>
<name>E6W7A2_DESIS</name>
<dbReference type="Proteomes" id="UP000002572">
    <property type="component" value="Chromosome"/>
</dbReference>
<dbReference type="EMBL" id="CP002432">
    <property type="protein sequence ID" value="ADU66269.1"/>
    <property type="molecule type" value="Genomic_DNA"/>
</dbReference>
<dbReference type="AlphaFoldDB" id="E6W7A2"/>
<feature type="binding site" evidence="6">
    <location>
        <position position="176"/>
    </location>
    <ligand>
        <name>a divalent metal cation</name>
        <dbReference type="ChEBI" id="CHEBI:60240"/>
        <label>2</label>
        <note>catalytic</note>
    </ligand>
</feature>
<dbReference type="PANTHER" id="PTHR43330">
    <property type="entry name" value="METHIONINE AMINOPEPTIDASE"/>
    <property type="match status" value="1"/>
</dbReference>
<feature type="binding site" evidence="6">
    <location>
        <position position="84"/>
    </location>
    <ligand>
        <name>substrate</name>
    </ligand>
</feature>
<dbReference type="Gene3D" id="3.90.230.10">
    <property type="entry name" value="Creatinase/methionine aminopeptidase superfamily"/>
    <property type="match status" value="1"/>
</dbReference>
<dbReference type="HAMAP" id="MF_01974">
    <property type="entry name" value="MetAP_1"/>
    <property type="match status" value="1"/>
</dbReference>
<keyword evidence="3 6" id="KW-0645">Protease</keyword>
<feature type="binding site" evidence="6">
    <location>
        <position position="183"/>
    </location>
    <ligand>
        <name>substrate</name>
    </ligand>
</feature>
<dbReference type="InterPro" id="IPR000994">
    <property type="entry name" value="Pept_M24"/>
</dbReference>
<evidence type="ECO:0000256" key="2">
    <source>
        <dbReference type="ARBA" id="ARBA00022438"/>
    </source>
</evidence>
<evidence type="ECO:0000256" key="4">
    <source>
        <dbReference type="ARBA" id="ARBA00022723"/>
    </source>
</evidence>
<dbReference type="PROSITE" id="PS00680">
    <property type="entry name" value="MAP_1"/>
    <property type="match status" value="1"/>
</dbReference>
<dbReference type="InterPro" id="IPR001714">
    <property type="entry name" value="Pept_M24_MAP"/>
</dbReference>
<feature type="binding site" evidence="6">
    <location>
        <position position="209"/>
    </location>
    <ligand>
        <name>a divalent metal cation</name>
        <dbReference type="ChEBI" id="CHEBI:60240"/>
        <label>2</label>
        <note>catalytic</note>
    </ligand>
</feature>
<dbReference type="Pfam" id="PF00557">
    <property type="entry name" value="Peptidase_M24"/>
    <property type="match status" value="1"/>
</dbReference>
<dbReference type="PANTHER" id="PTHR43330:SF8">
    <property type="entry name" value="METHIONINE AMINOPEPTIDASE 1D, MITOCHONDRIAL"/>
    <property type="match status" value="1"/>
</dbReference>
<accession>E6W7A2</accession>
<dbReference type="GO" id="GO:0006508">
    <property type="term" value="P:proteolysis"/>
    <property type="evidence" value="ECO:0007669"/>
    <property type="project" value="UniProtKB-KW"/>
</dbReference>
<dbReference type="RefSeq" id="WP_013506150.1">
    <property type="nucleotide sequence ID" value="NC_014836.1"/>
</dbReference>
<protein>
    <recommendedName>
        <fullName evidence="6 7">Methionine aminopeptidase</fullName>
        <shortName evidence="6">MAP</shortName>
        <shortName evidence="6">MetAP</shortName>
        <ecNumber evidence="6 7">3.4.11.18</ecNumber>
    </recommendedName>
    <alternativeName>
        <fullName evidence="6">Peptidase M</fullName>
    </alternativeName>
</protein>
<comment type="subunit">
    <text evidence="6">Monomer.</text>
</comment>
<dbReference type="HOGENOM" id="CLU_015857_0_0_0"/>
<proteinExistence type="inferred from homology"/>
<dbReference type="EC" id="3.4.11.18" evidence="6 7"/>
<feature type="binding site" evidence="6">
    <location>
        <position position="113"/>
    </location>
    <ligand>
        <name>a divalent metal cation</name>
        <dbReference type="ChEBI" id="CHEBI:60240"/>
        <label>1</label>
    </ligand>
</feature>
<evidence type="ECO:0000259" key="8">
    <source>
        <dbReference type="Pfam" id="PF00557"/>
    </source>
</evidence>
<feature type="binding site" evidence="6">
    <location>
        <position position="113"/>
    </location>
    <ligand>
        <name>a divalent metal cation</name>
        <dbReference type="ChEBI" id="CHEBI:60240"/>
        <label>2</label>
        <note>catalytic</note>
    </ligand>
</feature>
<dbReference type="OrthoDB" id="9802055at2"/>
<dbReference type="InterPro" id="IPR002467">
    <property type="entry name" value="Pept_M24A_MAP1"/>
</dbReference>
<dbReference type="GO" id="GO:0070006">
    <property type="term" value="F:metalloaminopeptidase activity"/>
    <property type="evidence" value="ECO:0007669"/>
    <property type="project" value="UniProtKB-UniRule"/>
</dbReference>
<dbReference type="KEGG" id="din:Selin_1536"/>
<evidence type="ECO:0000256" key="7">
    <source>
        <dbReference type="RuleBase" id="RU003653"/>
    </source>
</evidence>
<evidence type="ECO:0000256" key="1">
    <source>
        <dbReference type="ARBA" id="ARBA00002521"/>
    </source>
</evidence>
<gene>
    <name evidence="6" type="primary">map</name>
    <name evidence="9" type="ordered locus">Selin_1536</name>
</gene>
<evidence type="ECO:0000256" key="5">
    <source>
        <dbReference type="ARBA" id="ARBA00022801"/>
    </source>
</evidence>
<feature type="binding site" evidence="6">
    <location>
        <position position="102"/>
    </location>
    <ligand>
        <name>a divalent metal cation</name>
        <dbReference type="ChEBI" id="CHEBI:60240"/>
        <label>1</label>
    </ligand>
</feature>
<evidence type="ECO:0000256" key="6">
    <source>
        <dbReference type="HAMAP-Rule" id="MF_01974"/>
    </source>
</evidence>
<dbReference type="FunCoup" id="E6W7A2">
    <property type="interactions" value="470"/>
</dbReference>
<feature type="binding site" evidence="6">
    <location>
        <position position="242"/>
    </location>
    <ligand>
        <name>a divalent metal cation</name>
        <dbReference type="ChEBI" id="CHEBI:60240"/>
        <label>2</label>
        <note>catalytic</note>
    </ligand>
</feature>
<feature type="domain" description="Peptidase M24" evidence="8">
    <location>
        <begin position="19"/>
        <end position="248"/>
    </location>
</feature>
<dbReference type="GO" id="GO:0004239">
    <property type="term" value="F:initiator methionyl aminopeptidase activity"/>
    <property type="evidence" value="ECO:0007669"/>
    <property type="project" value="UniProtKB-UniRule"/>
</dbReference>
<comment type="catalytic activity">
    <reaction evidence="6 7">
        <text>Release of N-terminal amino acids, preferentially methionine, from peptides and arylamides.</text>
        <dbReference type="EC" id="3.4.11.18"/>
    </reaction>
</comment>
<evidence type="ECO:0000313" key="9">
    <source>
        <dbReference type="EMBL" id="ADU66269.1"/>
    </source>
</evidence>
<keyword evidence="4 6" id="KW-0479">Metal-binding</keyword>
<reference evidence="9 10" key="1">
    <citation type="submission" date="2010-12" db="EMBL/GenBank/DDBJ databases">
        <title>Complete sequence of Desulfurispirillum indicum S5.</title>
        <authorList>
            <consortium name="US DOE Joint Genome Institute"/>
            <person name="Lucas S."/>
            <person name="Copeland A."/>
            <person name="Lapidus A."/>
            <person name="Cheng J.-F."/>
            <person name="Goodwin L."/>
            <person name="Pitluck S."/>
            <person name="Chertkov O."/>
            <person name="Held B."/>
            <person name="Detter J.C."/>
            <person name="Han C."/>
            <person name="Tapia R."/>
            <person name="Land M."/>
            <person name="Hauser L."/>
            <person name="Kyrpides N."/>
            <person name="Ivanova N."/>
            <person name="Mikhailova N."/>
            <person name="Haggblom M."/>
            <person name="Rauschenbach I."/>
            <person name="Bini E."/>
            <person name="Woyke T."/>
        </authorList>
    </citation>
    <scope>NUCLEOTIDE SEQUENCE [LARGE SCALE GENOMIC DNA]</scope>
    <source>
        <strain evidence="10">ATCC BAA-1389 / DSM 22839 / S5</strain>
    </source>
</reference>
<dbReference type="eggNOG" id="COG0024">
    <property type="taxonomic scope" value="Bacteria"/>
</dbReference>
<feature type="binding site" evidence="6">
    <location>
        <position position="242"/>
    </location>
    <ligand>
        <name>a divalent metal cation</name>
        <dbReference type="ChEBI" id="CHEBI:60240"/>
        <label>1</label>
    </ligand>
</feature>
<organism evidence="9 10">
    <name type="scientific">Desulfurispirillum indicum (strain ATCC BAA-1389 / DSM 22839 / S5)</name>
    <dbReference type="NCBI Taxonomy" id="653733"/>
    <lineage>
        <taxon>Bacteria</taxon>
        <taxon>Pseudomonadati</taxon>
        <taxon>Chrysiogenota</taxon>
        <taxon>Chrysiogenia</taxon>
        <taxon>Chrysiogenales</taxon>
        <taxon>Chrysiogenaceae</taxon>
        <taxon>Desulfurispirillum</taxon>
    </lineage>
</organism>
<comment type="cofactor">
    <cofactor evidence="6">
        <name>Co(2+)</name>
        <dbReference type="ChEBI" id="CHEBI:48828"/>
    </cofactor>
    <cofactor evidence="6">
        <name>Zn(2+)</name>
        <dbReference type="ChEBI" id="CHEBI:29105"/>
    </cofactor>
    <cofactor evidence="6">
        <name>Mn(2+)</name>
        <dbReference type="ChEBI" id="CHEBI:29035"/>
    </cofactor>
    <cofactor evidence="6">
        <name>Fe(2+)</name>
        <dbReference type="ChEBI" id="CHEBI:29033"/>
    </cofactor>
    <text evidence="6">Binds 2 divalent metal cations per subunit. Has a high-affinity and a low affinity metal-binding site. The true nature of the physiological cofactor is under debate. The enzyme is active with cobalt, zinc, manganese or divalent iron ions. Most likely, methionine aminopeptidases function as mononuclear Fe(2+)-metalloproteases under physiological conditions, and the catalytically relevant metal-binding site has been assigned to the histidine-containing high-affinity site.</text>
</comment>
<dbReference type="GO" id="GO:0046872">
    <property type="term" value="F:metal ion binding"/>
    <property type="evidence" value="ECO:0007669"/>
    <property type="project" value="UniProtKB-UniRule"/>
</dbReference>
<dbReference type="SUPFAM" id="SSF55920">
    <property type="entry name" value="Creatinase/aminopeptidase"/>
    <property type="match status" value="1"/>
</dbReference>
<dbReference type="PRINTS" id="PR00599">
    <property type="entry name" value="MAPEPTIDASE"/>
</dbReference>
<dbReference type="InParanoid" id="E6W7A2"/>
<keyword evidence="10" id="KW-1185">Reference proteome</keyword>
<comment type="function">
    <text evidence="1 6">Removes the N-terminal methionine from nascent proteins. The N-terminal methionine is often cleaved when the second residue in the primary sequence is small and uncharged (Met-Ala-, Cys, Gly, Pro, Ser, Thr, or Val). Requires deformylation of the N(alpha)-formylated initiator methionine before it can be hydrolyzed.</text>
</comment>
<keyword evidence="5 6" id="KW-0378">Hydrolase</keyword>
<dbReference type="InterPro" id="IPR036005">
    <property type="entry name" value="Creatinase/aminopeptidase-like"/>
</dbReference>
<dbReference type="NCBIfam" id="TIGR00500">
    <property type="entry name" value="met_pdase_I"/>
    <property type="match status" value="1"/>
</dbReference>